<protein>
    <submittedName>
        <fullName evidence="7">Aminotransferase class III-fold pyridoxal phosphate-dependent enzyme</fullName>
    </submittedName>
</protein>
<comment type="caution">
    <text evidence="7">The sequence shown here is derived from an EMBL/GenBank/DDBJ whole genome shotgun (WGS) entry which is preliminary data.</text>
</comment>
<evidence type="ECO:0000313" key="8">
    <source>
        <dbReference type="Proteomes" id="UP000744980"/>
    </source>
</evidence>
<evidence type="ECO:0000256" key="2">
    <source>
        <dbReference type="ARBA" id="ARBA00022571"/>
    </source>
</evidence>
<dbReference type="PIRSF" id="PIRSF000521">
    <property type="entry name" value="Transaminase_4ab_Lys_Orn"/>
    <property type="match status" value="1"/>
</dbReference>
<dbReference type="Gene3D" id="3.40.640.10">
    <property type="entry name" value="Type I PLP-dependent aspartate aminotransferase-like (Major domain)"/>
    <property type="match status" value="1"/>
</dbReference>
<evidence type="ECO:0000256" key="4">
    <source>
        <dbReference type="ARBA" id="ARBA00022679"/>
    </source>
</evidence>
<keyword evidence="3 7" id="KW-0032">Aminotransferase</keyword>
<dbReference type="GO" id="GO:0042802">
    <property type="term" value="F:identical protein binding"/>
    <property type="evidence" value="ECO:0007669"/>
    <property type="project" value="TreeGrafter"/>
</dbReference>
<evidence type="ECO:0000256" key="6">
    <source>
        <dbReference type="RuleBase" id="RU003560"/>
    </source>
</evidence>
<keyword evidence="2" id="KW-0028">Amino-acid biosynthesis</keyword>
<keyword evidence="5 6" id="KW-0663">Pyridoxal phosphate</keyword>
<evidence type="ECO:0000256" key="1">
    <source>
        <dbReference type="ARBA" id="ARBA00001933"/>
    </source>
</evidence>
<dbReference type="GO" id="GO:0008483">
    <property type="term" value="F:transaminase activity"/>
    <property type="evidence" value="ECO:0007669"/>
    <property type="project" value="UniProtKB-KW"/>
</dbReference>
<dbReference type="Gene3D" id="3.90.1150.10">
    <property type="entry name" value="Aspartate Aminotransferase, domain 1"/>
    <property type="match status" value="1"/>
</dbReference>
<dbReference type="InterPro" id="IPR015422">
    <property type="entry name" value="PyrdxlP-dep_Trfase_small"/>
</dbReference>
<dbReference type="InterPro" id="IPR015421">
    <property type="entry name" value="PyrdxlP-dep_Trfase_major"/>
</dbReference>
<dbReference type="FunFam" id="3.40.640.10:FF:000004">
    <property type="entry name" value="Acetylornithine aminotransferase"/>
    <property type="match status" value="1"/>
</dbReference>
<dbReference type="SUPFAM" id="SSF53383">
    <property type="entry name" value="PLP-dependent transferases"/>
    <property type="match status" value="1"/>
</dbReference>
<dbReference type="EMBL" id="WXFA01000001">
    <property type="protein sequence ID" value="MBM3089423.1"/>
    <property type="molecule type" value="Genomic_DNA"/>
</dbReference>
<dbReference type="InterPro" id="IPR049704">
    <property type="entry name" value="Aminotrans_3_PPA_site"/>
</dbReference>
<evidence type="ECO:0000313" key="7">
    <source>
        <dbReference type="EMBL" id="MBM3089423.1"/>
    </source>
</evidence>
<dbReference type="GO" id="GO:0030170">
    <property type="term" value="F:pyridoxal phosphate binding"/>
    <property type="evidence" value="ECO:0007669"/>
    <property type="project" value="InterPro"/>
</dbReference>
<reference evidence="7 8" key="1">
    <citation type="submission" date="2020-01" db="EMBL/GenBank/DDBJ databases">
        <title>Draft genome assembly of Ensifer adhaerens T173.</title>
        <authorList>
            <person name="Craig J.E."/>
            <person name="Stinchcombe J.R."/>
        </authorList>
    </citation>
    <scope>NUCLEOTIDE SEQUENCE [LARGE SCALE GENOMIC DNA]</scope>
    <source>
        <strain evidence="7 8">T173</strain>
    </source>
</reference>
<keyword evidence="2" id="KW-0055">Arginine biosynthesis</keyword>
<dbReference type="Proteomes" id="UP000744980">
    <property type="component" value="Unassembled WGS sequence"/>
</dbReference>
<accession>A0AAW4FBX3</accession>
<dbReference type="InterPro" id="IPR050103">
    <property type="entry name" value="Class-III_PLP-dep_AT"/>
</dbReference>
<name>A0AAW4FBX3_9HYPH</name>
<dbReference type="GO" id="GO:0006526">
    <property type="term" value="P:L-arginine biosynthetic process"/>
    <property type="evidence" value="ECO:0007669"/>
    <property type="project" value="UniProtKB-KW"/>
</dbReference>
<evidence type="ECO:0000256" key="5">
    <source>
        <dbReference type="ARBA" id="ARBA00022898"/>
    </source>
</evidence>
<proteinExistence type="inferred from homology"/>
<comment type="cofactor">
    <cofactor evidence="1">
        <name>pyridoxal 5'-phosphate</name>
        <dbReference type="ChEBI" id="CHEBI:597326"/>
    </cofactor>
</comment>
<organism evidence="7 8">
    <name type="scientific">Ensifer canadensis</name>
    <dbReference type="NCBI Taxonomy" id="555315"/>
    <lineage>
        <taxon>Bacteria</taxon>
        <taxon>Pseudomonadati</taxon>
        <taxon>Pseudomonadota</taxon>
        <taxon>Alphaproteobacteria</taxon>
        <taxon>Hyphomicrobiales</taxon>
        <taxon>Rhizobiaceae</taxon>
        <taxon>Sinorhizobium/Ensifer group</taxon>
        <taxon>Ensifer</taxon>
    </lineage>
</organism>
<dbReference type="PROSITE" id="PS00600">
    <property type="entry name" value="AA_TRANSFER_CLASS_3"/>
    <property type="match status" value="1"/>
</dbReference>
<dbReference type="AlphaFoldDB" id="A0AAW4FBX3"/>
<dbReference type="CDD" id="cd00610">
    <property type="entry name" value="OAT_like"/>
    <property type="match status" value="1"/>
</dbReference>
<comment type="similarity">
    <text evidence="6">Belongs to the class-III pyridoxal-phosphate-dependent aminotransferase family.</text>
</comment>
<dbReference type="PANTHER" id="PTHR11986:SF79">
    <property type="entry name" value="ACETYLORNITHINE AMINOTRANSFERASE, MITOCHONDRIAL"/>
    <property type="match status" value="1"/>
</dbReference>
<dbReference type="InterPro" id="IPR005814">
    <property type="entry name" value="Aminotrans_3"/>
</dbReference>
<gene>
    <name evidence="7" type="ORF">GFB56_01135</name>
</gene>
<dbReference type="PANTHER" id="PTHR11986">
    <property type="entry name" value="AMINOTRANSFERASE CLASS III"/>
    <property type="match status" value="1"/>
</dbReference>
<keyword evidence="8" id="KW-1185">Reference proteome</keyword>
<sequence>MTMLDRPNRTGVSAPSIEGGVARPNLITVEQAKAMSIGDITTAFKDHLNPGQLHFMKLLGFHKVKIESAEGMYYTDQNGRKILDFFGGFGSLAFGHNHPRILEARQKFQDEKRHEIAIAFMSQYASALAKNIAACSPADLDMVFLGSSGSEAMEAAVKLAERAAGPKRPKVVYAENSFHGKTKGVLAITDGQLYRAEFRVADNTVRVPFADIQAVENAFKSDPEIGVIVLETIQGGGGIIQAPAEYWQQLRALCDRYGVLWVADEVQCGYGRSGRFYAFEHYGVIPDVTALAKSLGAGKAAVGAMIARRDVYMKAYGTSKTAMIHAMATFGGMGEACVTAIEGINVLYDDHLIDRAADSGDYLLERLQALKEKYPKIIKDVRGKGLMVGLEFQDFSQTLPMVLRPVVSVLDDKLKGSLSGFIGALLLRDYDVLVAFTEYNRNVIRLEPPLICERAHVDQFIAALDELLGRGIVHIVKDFLGSQIGG</sequence>
<dbReference type="Pfam" id="PF00202">
    <property type="entry name" value="Aminotran_3"/>
    <property type="match status" value="1"/>
</dbReference>
<dbReference type="InterPro" id="IPR015424">
    <property type="entry name" value="PyrdxlP-dep_Trfase"/>
</dbReference>
<keyword evidence="4" id="KW-0808">Transferase</keyword>
<evidence type="ECO:0000256" key="3">
    <source>
        <dbReference type="ARBA" id="ARBA00022576"/>
    </source>
</evidence>